<evidence type="ECO:0000313" key="3">
    <source>
        <dbReference type="EMBL" id="ORY23561.1"/>
    </source>
</evidence>
<dbReference type="GO" id="GO:0031982">
    <property type="term" value="C:vesicle"/>
    <property type="evidence" value="ECO:0007669"/>
    <property type="project" value="TreeGrafter"/>
</dbReference>
<dbReference type="EMBL" id="MCFC01000078">
    <property type="protein sequence ID" value="ORY23561.1"/>
    <property type="molecule type" value="Genomic_DNA"/>
</dbReference>
<feature type="compositionally biased region" description="Polar residues" evidence="1">
    <location>
        <begin position="397"/>
        <end position="406"/>
    </location>
</feature>
<dbReference type="InterPro" id="IPR036869">
    <property type="entry name" value="J_dom_sf"/>
</dbReference>
<feature type="compositionally biased region" description="Polar residues" evidence="1">
    <location>
        <begin position="208"/>
        <end position="217"/>
    </location>
</feature>
<dbReference type="InParanoid" id="A0A1Y2ALY1"/>
<dbReference type="Proteomes" id="UP000193986">
    <property type="component" value="Unassembled WGS sequence"/>
</dbReference>
<comment type="caution">
    <text evidence="3">The sequence shown here is derived from an EMBL/GenBank/DDBJ whole genome shotgun (WGS) entry which is preliminary data.</text>
</comment>
<dbReference type="GO" id="GO:0005737">
    <property type="term" value="C:cytoplasm"/>
    <property type="evidence" value="ECO:0007669"/>
    <property type="project" value="TreeGrafter"/>
</dbReference>
<dbReference type="SUPFAM" id="SSF48452">
    <property type="entry name" value="TPR-like"/>
    <property type="match status" value="1"/>
</dbReference>
<dbReference type="SMART" id="SM00028">
    <property type="entry name" value="TPR"/>
    <property type="match status" value="3"/>
</dbReference>
<dbReference type="SUPFAM" id="SSF46565">
    <property type="entry name" value="Chaperone J-domain"/>
    <property type="match status" value="1"/>
</dbReference>
<name>A0A1Y2ALY1_9TREE</name>
<proteinExistence type="predicted"/>
<dbReference type="InterPro" id="IPR009060">
    <property type="entry name" value="UBA-like_sf"/>
</dbReference>
<dbReference type="FunCoup" id="A0A1Y2ALY1">
    <property type="interactions" value="59"/>
</dbReference>
<dbReference type="Gene3D" id="1.10.287.110">
    <property type="entry name" value="DnaJ domain"/>
    <property type="match status" value="1"/>
</dbReference>
<feature type="domain" description="UBA" evidence="2">
    <location>
        <begin position="279"/>
        <end position="321"/>
    </location>
</feature>
<sequence>MDDLLDLNWSSSSKTTSSPAPPQPTKSLNAFDLLSKPTASSSSPSYSITPVLRPSTPNTAPIQPTSRLPQPGRISVSRSTTPNIVSPPSDAFSELLSIKSSAGTTKTQSLADRQKQLAEERKQKEDHERQIFQANGSFWDSLGGQPNNAESSDGFPAIQPVPSTSLLPSSLPPSIRAPQPATVQKQSFGAFWDEDDSIPARKDPSPQPQKMTSTNLAPNIDILQLEHTGPASGTSSGMRTPLSDFDFGDGDLHPLEEYRSVTKTHRPNSSQHSPKRQSSPPPHIVGQIVEMGFSPSQAREALGKTLTGLDVQAALELLLGGQAEQPEAEDEDRVLAEQSRRETEERERRRRRRAGPSRDSVRPRTKEQQTDDMTTDQLAEQAEKIYAQASAFGQSALSKATSLWNSSKDKAMKAYEEQRKAMEAGARQPRLDGRPRWMVDAEDNQDFAEGSSVHQREEVWNGDSRPKARSSGATRATSKKAEDADQYRSVKERADLLFATEPETYKSPVRHRSKVAPAQRPITPVAPLPVRTLVEASAPQVAAYTAAKAKGNEHFKLGRFAEAEAAYTTAVSALPEGHLLLIPLFNNRAATRIKLGQSTSAIEDCSSAIELVGPTYHPNKEAPLPPSLAAEVKLSDALVKATIRRAQAYEMSEKYQLALQDWDRVMTFDAVVLGSSLSATRKLAAEGARRVRGQLDQASKPQPLDRQIHPAQPARPSRPVDVENSAAVSELRKVAEAANREEEARIAVKDSVDGKLNAWKGGKEANLRALIASLDTVLWDEILSGGLKVGMHELITEKQVKIKYMKVIARLHPDKINVNTTTVEQRMLANGAFSTLNEAWQAFSNA</sequence>
<dbReference type="Gene3D" id="1.10.8.10">
    <property type="entry name" value="DNA helicase RuvA subunit, C-terminal domain"/>
    <property type="match status" value="1"/>
</dbReference>
<feature type="compositionally biased region" description="Polar residues" evidence="1">
    <location>
        <begin position="55"/>
        <end position="68"/>
    </location>
</feature>
<dbReference type="InterPro" id="IPR015940">
    <property type="entry name" value="UBA"/>
</dbReference>
<feature type="compositionally biased region" description="Polar residues" evidence="1">
    <location>
        <begin position="132"/>
        <end position="151"/>
    </location>
</feature>
<feature type="compositionally biased region" description="Basic and acidic residues" evidence="1">
    <location>
        <begin position="250"/>
        <end position="260"/>
    </location>
</feature>
<feature type="region of interest" description="Disordered" evidence="1">
    <location>
        <begin position="322"/>
        <end position="379"/>
    </location>
</feature>
<dbReference type="SUPFAM" id="SSF46934">
    <property type="entry name" value="UBA-like"/>
    <property type="match status" value="1"/>
</dbReference>
<evidence type="ECO:0000313" key="4">
    <source>
        <dbReference type="Proteomes" id="UP000193986"/>
    </source>
</evidence>
<dbReference type="PANTHER" id="PTHR23172:SF19">
    <property type="entry name" value="J DOMAIN-CONTAINING PROTEIN"/>
    <property type="match status" value="1"/>
</dbReference>
<dbReference type="GO" id="GO:0072583">
    <property type="term" value="P:clathrin-dependent endocytosis"/>
    <property type="evidence" value="ECO:0007669"/>
    <property type="project" value="TreeGrafter"/>
</dbReference>
<feature type="compositionally biased region" description="Low complexity" evidence="1">
    <location>
        <begin position="160"/>
        <end position="174"/>
    </location>
</feature>
<evidence type="ECO:0000259" key="2">
    <source>
        <dbReference type="PROSITE" id="PS50030"/>
    </source>
</evidence>
<feature type="compositionally biased region" description="Polar residues" evidence="1">
    <location>
        <begin position="267"/>
        <end position="278"/>
    </location>
</feature>
<dbReference type="OrthoDB" id="1717591at2759"/>
<dbReference type="STRING" id="71784.A0A1Y2ALY1"/>
<feature type="compositionally biased region" description="Polar residues" evidence="1">
    <location>
        <begin position="76"/>
        <end position="86"/>
    </location>
</feature>
<feature type="region of interest" description="Disordered" evidence="1">
    <location>
        <begin position="397"/>
        <end position="486"/>
    </location>
</feature>
<dbReference type="AlphaFoldDB" id="A0A1Y2ALY1"/>
<feature type="compositionally biased region" description="Basic and acidic residues" evidence="1">
    <location>
        <begin position="359"/>
        <end position="369"/>
    </location>
</feature>
<keyword evidence="4" id="KW-1185">Reference proteome</keyword>
<feature type="compositionally biased region" description="Low complexity" evidence="1">
    <location>
        <begin position="1"/>
        <end position="18"/>
    </location>
</feature>
<dbReference type="SMART" id="SM00165">
    <property type="entry name" value="UBA"/>
    <property type="match status" value="1"/>
</dbReference>
<feature type="compositionally biased region" description="Basic and acidic residues" evidence="1">
    <location>
        <begin position="112"/>
        <end position="130"/>
    </location>
</feature>
<reference evidence="3 4" key="1">
    <citation type="submission" date="2016-07" db="EMBL/GenBank/DDBJ databases">
        <title>Pervasive Adenine N6-methylation of Active Genes in Fungi.</title>
        <authorList>
            <consortium name="DOE Joint Genome Institute"/>
            <person name="Mondo S.J."/>
            <person name="Dannebaum R.O."/>
            <person name="Kuo R.C."/>
            <person name="Labutti K."/>
            <person name="Haridas S."/>
            <person name="Kuo A."/>
            <person name="Salamov A."/>
            <person name="Ahrendt S.R."/>
            <person name="Lipzen A."/>
            <person name="Sullivan W."/>
            <person name="Andreopoulos W.B."/>
            <person name="Clum A."/>
            <person name="Lindquist E."/>
            <person name="Daum C."/>
            <person name="Ramamoorthy G.K."/>
            <person name="Gryganskyi A."/>
            <person name="Culley D."/>
            <person name="Magnuson J.K."/>
            <person name="James T.Y."/>
            <person name="O'Malley M.A."/>
            <person name="Stajich J.E."/>
            <person name="Spatafora J.W."/>
            <person name="Visel A."/>
            <person name="Grigoriev I.V."/>
        </authorList>
    </citation>
    <scope>NUCLEOTIDE SEQUENCE [LARGE SCALE GENOMIC DNA]</scope>
    <source>
        <strain evidence="3 4">68-887.2</strain>
    </source>
</reference>
<dbReference type="GO" id="GO:0030276">
    <property type="term" value="F:clathrin binding"/>
    <property type="evidence" value="ECO:0007669"/>
    <property type="project" value="TreeGrafter"/>
</dbReference>
<dbReference type="PANTHER" id="PTHR23172">
    <property type="entry name" value="AUXILIN/CYCLIN G-ASSOCIATED KINASE-RELATED"/>
    <property type="match status" value="1"/>
</dbReference>
<evidence type="ECO:0000256" key="1">
    <source>
        <dbReference type="SAM" id="MobiDB-lite"/>
    </source>
</evidence>
<organism evidence="3 4">
    <name type="scientific">Naematelia encephala</name>
    <dbReference type="NCBI Taxonomy" id="71784"/>
    <lineage>
        <taxon>Eukaryota</taxon>
        <taxon>Fungi</taxon>
        <taxon>Dikarya</taxon>
        <taxon>Basidiomycota</taxon>
        <taxon>Agaricomycotina</taxon>
        <taxon>Tremellomycetes</taxon>
        <taxon>Tremellales</taxon>
        <taxon>Naemateliaceae</taxon>
        <taxon>Naematelia</taxon>
    </lineage>
</organism>
<feature type="compositionally biased region" description="Basic and acidic residues" evidence="1">
    <location>
        <begin position="333"/>
        <end position="347"/>
    </location>
</feature>
<accession>A0A1Y2ALY1</accession>
<feature type="compositionally biased region" description="Polar residues" evidence="1">
    <location>
        <begin position="98"/>
        <end position="111"/>
    </location>
</feature>
<feature type="region of interest" description="Disordered" evidence="1">
    <location>
        <begin position="692"/>
        <end position="722"/>
    </location>
</feature>
<protein>
    <recommendedName>
        <fullName evidence="2">UBA domain-containing protein</fullName>
    </recommendedName>
</protein>
<gene>
    <name evidence="3" type="ORF">BCR39DRAFT_348685</name>
</gene>
<dbReference type="InterPro" id="IPR019734">
    <property type="entry name" value="TPR_rpt"/>
</dbReference>
<feature type="region of interest" description="Disordered" evidence="1">
    <location>
        <begin position="1"/>
        <end position="292"/>
    </location>
</feature>
<dbReference type="InterPro" id="IPR011990">
    <property type="entry name" value="TPR-like_helical_dom_sf"/>
</dbReference>
<dbReference type="GO" id="GO:0072318">
    <property type="term" value="P:clathrin coat disassembly"/>
    <property type="evidence" value="ECO:0007669"/>
    <property type="project" value="TreeGrafter"/>
</dbReference>
<dbReference type="PROSITE" id="PS50030">
    <property type="entry name" value="UBA"/>
    <property type="match status" value="1"/>
</dbReference>
<dbReference type="Gene3D" id="1.25.40.10">
    <property type="entry name" value="Tetratricopeptide repeat domain"/>
    <property type="match status" value="1"/>
</dbReference>
<feature type="compositionally biased region" description="Basic and acidic residues" evidence="1">
    <location>
        <begin position="407"/>
        <end position="422"/>
    </location>
</feature>
<feature type="compositionally biased region" description="Basic and acidic residues" evidence="1">
    <location>
        <begin position="429"/>
        <end position="439"/>
    </location>
</feature>